<dbReference type="RefSeq" id="WP_341878036.1">
    <property type="nucleotide sequence ID" value="NZ_CP121687.1"/>
</dbReference>
<accession>A0ABZ2YAJ5</accession>
<organism evidence="1 2">
    <name type="scientific">Defluviitalea saccharophila</name>
    <dbReference type="NCBI Taxonomy" id="879970"/>
    <lineage>
        <taxon>Bacteria</taxon>
        <taxon>Bacillati</taxon>
        <taxon>Bacillota</taxon>
        <taxon>Clostridia</taxon>
        <taxon>Lachnospirales</taxon>
        <taxon>Defluviitaleaceae</taxon>
        <taxon>Defluviitalea</taxon>
    </lineage>
</organism>
<name>A0ABZ2YAJ5_9FIRM</name>
<protein>
    <submittedName>
        <fullName evidence="1">Uncharacterized protein</fullName>
    </submittedName>
</protein>
<gene>
    <name evidence="1" type="ORF">QBE51_05995</name>
</gene>
<keyword evidence="2" id="KW-1185">Reference proteome</keyword>
<evidence type="ECO:0000313" key="1">
    <source>
        <dbReference type="EMBL" id="WZL71071.1"/>
    </source>
</evidence>
<proteinExistence type="predicted"/>
<reference evidence="1 2" key="1">
    <citation type="submission" date="2023-03" db="EMBL/GenBank/DDBJ databases">
        <title>Novel Species.</title>
        <authorList>
            <person name="Ma S."/>
        </authorList>
    </citation>
    <scope>NUCLEOTIDE SEQUENCE [LARGE SCALE GENOMIC DNA]</scope>
    <source>
        <strain evidence="1 2">LIND6LT2</strain>
    </source>
</reference>
<dbReference type="EMBL" id="CP121687">
    <property type="protein sequence ID" value="WZL71071.1"/>
    <property type="molecule type" value="Genomic_DNA"/>
</dbReference>
<dbReference type="Proteomes" id="UP001486565">
    <property type="component" value="Chromosome"/>
</dbReference>
<sequence length="144" mass="17302">MTNILTSEQLSDELNKLKALINDFDYSELKNVTFLNLESLYTYIAEVEDNPFQRQYEALQASLDILEPYIPFATGERARDFLIQASQMNTDEEIEYLKQDYLDRMRLEFVNTIRMIQSEDEWKYLTQICETIRQSKENNFMYQY</sequence>
<evidence type="ECO:0000313" key="2">
    <source>
        <dbReference type="Proteomes" id="UP001486565"/>
    </source>
</evidence>